<accession>A0ABN8HHK4</accession>
<dbReference type="InterPro" id="IPR001633">
    <property type="entry name" value="EAL_dom"/>
</dbReference>
<keyword evidence="1" id="KW-0812">Transmembrane</keyword>
<evidence type="ECO:0000313" key="6">
    <source>
        <dbReference type="EMBL" id="CAH2031483.1"/>
    </source>
</evidence>
<name>A0ABN8HHK4_9BACT</name>
<dbReference type="PANTHER" id="PTHR44757">
    <property type="entry name" value="DIGUANYLATE CYCLASE DGCP"/>
    <property type="match status" value="1"/>
</dbReference>
<dbReference type="InterPro" id="IPR043128">
    <property type="entry name" value="Rev_trsase/Diguanyl_cyclase"/>
</dbReference>
<dbReference type="GO" id="GO:0052621">
    <property type="term" value="F:diguanylate cyclase activity"/>
    <property type="evidence" value="ECO:0007669"/>
    <property type="project" value="UniProtKB-EC"/>
</dbReference>
<dbReference type="SUPFAM" id="SSF55785">
    <property type="entry name" value="PYP-like sensor domain (PAS domain)"/>
    <property type="match status" value="2"/>
</dbReference>
<dbReference type="InterPro" id="IPR035919">
    <property type="entry name" value="EAL_sf"/>
</dbReference>
<dbReference type="PROSITE" id="PS50887">
    <property type="entry name" value="GGDEF"/>
    <property type="match status" value="1"/>
</dbReference>
<evidence type="ECO:0000259" key="3">
    <source>
        <dbReference type="PROSITE" id="PS50113"/>
    </source>
</evidence>
<feature type="domain" description="EAL" evidence="4">
    <location>
        <begin position="679"/>
        <end position="933"/>
    </location>
</feature>
<dbReference type="Pfam" id="PF00990">
    <property type="entry name" value="GGDEF"/>
    <property type="match status" value="1"/>
</dbReference>
<dbReference type="CDD" id="cd01949">
    <property type="entry name" value="GGDEF"/>
    <property type="match status" value="1"/>
</dbReference>
<keyword evidence="1" id="KW-0472">Membrane</keyword>
<dbReference type="Gene3D" id="3.30.450.20">
    <property type="entry name" value="PAS domain"/>
    <property type="match status" value="2"/>
</dbReference>
<dbReference type="Pfam" id="PF13426">
    <property type="entry name" value="PAS_9"/>
    <property type="match status" value="1"/>
</dbReference>
<dbReference type="InterPro" id="IPR021796">
    <property type="entry name" value="Tll0287-like_dom"/>
</dbReference>
<dbReference type="InterPro" id="IPR029787">
    <property type="entry name" value="Nucleotide_cyclase"/>
</dbReference>
<reference evidence="6 7" key="1">
    <citation type="submission" date="2022-03" db="EMBL/GenBank/DDBJ databases">
        <authorList>
            <person name="Koch H."/>
        </authorList>
    </citation>
    <scope>NUCLEOTIDE SEQUENCE [LARGE SCALE GENOMIC DNA]</scope>
    <source>
        <strain evidence="6 7">G1</strain>
    </source>
</reference>
<protein>
    <submittedName>
        <fullName evidence="6">Diguanylate cyclase</fullName>
        <ecNumber evidence="6">2.7.7.65</ecNumber>
    </submittedName>
</protein>
<dbReference type="SUPFAM" id="SSF141868">
    <property type="entry name" value="EAL domain-like"/>
    <property type="match status" value="1"/>
</dbReference>
<keyword evidence="6" id="KW-0808">Transferase</keyword>
<evidence type="ECO:0000259" key="5">
    <source>
        <dbReference type="PROSITE" id="PS50887"/>
    </source>
</evidence>
<dbReference type="EC" id="2.7.7.65" evidence="6"/>
<dbReference type="Proteomes" id="UP001295463">
    <property type="component" value="Chromosome"/>
</dbReference>
<organism evidence="6 7">
    <name type="scientific">Trichlorobacter ammonificans</name>
    <dbReference type="NCBI Taxonomy" id="2916410"/>
    <lineage>
        <taxon>Bacteria</taxon>
        <taxon>Pseudomonadati</taxon>
        <taxon>Thermodesulfobacteriota</taxon>
        <taxon>Desulfuromonadia</taxon>
        <taxon>Geobacterales</taxon>
        <taxon>Geobacteraceae</taxon>
        <taxon>Trichlorobacter</taxon>
    </lineage>
</organism>
<dbReference type="InterPro" id="IPR000700">
    <property type="entry name" value="PAS-assoc_C"/>
</dbReference>
<dbReference type="InterPro" id="IPR052155">
    <property type="entry name" value="Biofilm_reg_signaling"/>
</dbReference>
<keyword evidence="7" id="KW-1185">Reference proteome</keyword>
<dbReference type="NCBIfam" id="TIGR00229">
    <property type="entry name" value="sensory_box"/>
    <property type="match status" value="2"/>
</dbReference>
<dbReference type="InterPro" id="IPR035965">
    <property type="entry name" value="PAS-like_dom_sf"/>
</dbReference>
<evidence type="ECO:0000259" key="2">
    <source>
        <dbReference type="PROSITE" id="PS50112"/>
    </source>
</evidence>
<dbReference type="PANTHER" id="PTHR44757:SF2">
    <property type="entry name" value="BIOFILM ARCHITECTURE MAINTENANCE PROTEIN MBAA"/>
    <property type="match status" value="1"/>
</dbReference>
<dbReference type="SMART" id="SM00091">
    <property type="entry name" value="PAS"/>
    <property type="match status" value="2"/>
</dbReference>
<dbReference type="Pfam" id="PF08447">
    <property type="entry name" value="PAS_3"/>
    <property type="match status" value="1"/>
</dbReference>
<dbReference type="SUPFAM" id="SSF55073">
    <property type="entry name" value="Nucleotide cyclase"/>
    <property type="match status" value="1"/>
</dbReference>
<evidence type="ECO:0000313" key="7">
    <source>
        <dbReference type="Proteomes" id="UP001295463"/>
    </source>
</evidence>
<dbReference type="Gene3D" id="3.20.20.450">
    <property type="entry name" value="EAL domain"/>
    <property type="match status" value="1"/>
</dbReference>
<dbReference type="Gene3D" id="3.30.70.270">
    <property type="match status" value="1"/>
</dbReference>
<dbReference type="Pfam" id="PF11845">
    <property type="entry name" value="Tll0287-like"/>
    <property type="match status" value="1"/>
</dbReference>
<evidence type="ECO:0000256" key="1">
    <source>
        <dbReference type="SAM" id="Phobius"/>
    </source>
</evidence>
<dbReference type="InterPro" id="IPR001610">
    <property type="entry name" value="PAC"/>
</dbReference>
<evidence type="ECO:0000259" key="4">
    <source>
        <dbReference type="PROSITE" id="PS50883"/>
    </source>
</evidence>
<dbReference type="PROSITE" id="PS50112">
    <property type="entry name" value="PAS"/>
    <property type="match status" value="2"/>
</dbReference>
<dbReference type="RefSeq" id="WP_305732302.1">
    <property type="nucleotide sequence ID" value="NZ_OW150024.1"/>
</dbReference>
<dbReference type="PROSITE" id="PS50113">
    <property type="entry name" value="PAC"/>
    <property type="match status" value="1"/>
</dbReference>
<dbReference type="SMART" id="SM00267">
    <property type="entry name" value="GGDEF"/>
    <property type="match status" value="1"/>
</dbReference>
<dbReference type="PROSITE" id="PS50883">
    <property type="entry name" value="EAL"/>
    <property type="match status" value="1"/>
</dbReference>
<proteinExistence type="predicted"/>
<feature type="domain" description="GGDEF" evidence="5">
    <location>
        <begin position="537"/>
        <end position="670"/>
    </location>
</feature>
<dbReference type="CDD" id="cd01948">
    <property type="entry name" value="EAL"/>
    <property type="match status" value="1"/>
</dbReference>
<dbReference type="InterPro" id="IPR000160">
    <property type="entry name" value="GGDEF_dom"/>
</dbReference>
<dbReference type="SMART" id="SM00052">
    <property type="entry name" value="EAL"/>
    <property type="match status" value="1"/>
</dbReference>
<dbReference type="EMBL" id="OW150024">
    <property type="protein sequence ID" value="CAH2031483.1"/>
    <property type="molecule type" value="Genomic_DNA"/>
</dbReference>
<keyword evidence="1" id="KW-1133">Transmembrane helix</keyword>
<gene>
    <name evidence="6" type="ORF">GEAMG1_1651</name>
</gene>
<feature type="domain" description="PAS" evidence="2">
    <location>
        <begin position="259"/>
        <end position="330"/>
    </location>
</feature>
<keyword evidence="6" id="KW-0548">Nucleotidyltransferase</keyword>
<feature type="transmembrane region" description="Helical" evidence="1">
    <location>
        <begin position="220"/>
        <end position="239"/>
    </location>
</feature>
<dbReference type="SMART" id="SM00086">
    <property type="entry name" value="PAC"/>
    <property type="match status" value="2"/>
</dbReference>
<feature type="domain" description="PAS" evidence="2">
    <location>
        <begin position="380"/>
        <end position="422"/>
    </location>
</feature>
<dbReference type="Pfam" id="PF00563">
    <property type="entry name" value="EAL"/>
    <property type="match status" value="1"/>
</dbReference>
<feature type="domain" description="PAC" evidence="3">
    <location>
        <begin position="453"/>
        <end position="505"/>
    </location>
</feature>
<dbReference type="CDD" id="cd00130">
    <property type="entry name" value="PAS"/>
    <property type="match status" value="2"/>
</dbReference>
<dbReference type="InterPro" id="IPR013655">
    <property type="entry name" value="PAS_fold_3"/>
</dbReference>
<dbReference type="Gene3D" id="2.10.70.100">
    <property type="match status" value="1"/>
</dbReference>
<feature type="transmembrane region" description="Helical" evidence="1">
    <location>
        <begin position="12"/>
        <end position="34"/>
    </location>
</feature>
<sequence length="942" mass="105231">MSQTDPHAAPRRLARLTVPAALVWTLVLAASLFWNAAKARTQALELAYTEARSNLNKDITFRRWATGHGGVYVPITPTQQSIPWLSHVPGRDVVTTDGRHLTLLNPASMLRQVMDQYSEHYGIRGRITGLKQLNPGNAPDDWERAQLEAFSRGETTEVWEVADINGAPHLRYLRAMFMEPGCDKCHGILGYKTGDMRGATGLNLPLTPYYRQIATARRDLALSHGVIWLLGLTGILWAGHQTERKNRERLQAQTALQESEATLKRAQAVAQTGSWYLDASRNHLHWSDETYRIFGISAELPLCYDLFLSCVHPDDRLEVDAAWQRALKGEPYDITHRILVNSDVKWVREQADLTFTPDGTLSAGIGTVQDVTSQKLNEDTLRLYANVFRHSGEAIMITDRDQQIIAINPAFTRLTGYTLDDLKQQTPRVLASGHTPPETYRNMWAALKESGFWQGELWDRHKDGAINPAWAAVSVVRNPDGEITNYIAGFTDISERKAAEERIYHLAHHDLLTGLFNRYNLENRLEQALALARRNSEPLAVMFIDLDRFKVINDTLGHNIGDLLLIEVARRLLACVRESDIVSRPGGDEFVVVLTGIGAVLDAAPIAHTILDTLGQPYQIEGRTLHTTPSIGISLFPDDGDDTETLMKHADTAMYHAKEQGRNNVQFFAAAMNTAASERLELERELRQALRQKQFELYYQPKVRTADGSLYGVEALLRWRHPKFGIISPLKFIPIAEEAGLIETIGAWVLDEACRQLIAWREAGISGLTMAVNLSAHQLRSPALAEQVLACIKYYGLREGELELEVTESMAMNNPERAIGQLQSLRALGVHLAIDDFGTGYSSLAYLKLLPIQTIKLDRTFVRDIETDVNDAAISTATLALAHSLGLKVVAEGVETEAQRQFLARHGCDFLQGYLFGKPEPAEVWTQRWSEPTDDAPSPVSS</sequence>
<dbReference type="NCBIfam" id="TIGR00254">
    <property type="entry name" value="GGDEF"/>
    <property type="match status" value="1"/>
</dbReference>
<dbReference type="InterPro" id="IPR000014">
    <property type="entry name" value="PAS"/>
</dbReference>